<evidence type="ECO:0000313" key="3">
    <source>
        <dbReference type="Proteomes" id="UP001274896"/>
    </source>
</evidence>
<gene>
    <name evidence="2" type="ORF">QTP70_031215</name>
</gene>
<comment type="caution">
    <text evidence="2">The sequence shown here is derived from an EMBL/GenBank/DDBJ whole genome shotgun (WGS) entry which is preliminary data.</text>
</comment>
<protein>
    <submittedName>
        <fullName evidence="2">Uncharacterized protein</fullName>
    </submittedName>
</protein>
<sequence>MAAPGGGGASKRLVQYVVVRSGFNTRLVVAVRSGYNAGVSRRYRRHPRELQRPGHAGIPVRPGQHAQSGAAGSR</sequence>
<reference evidence="2" key="1">
    <citation type="submission" date="2023-06" db="EMBL/GenBank/DDBJ databases">
        <title>Male Hemibagrus guttatus genome.</title>
        <authorList>
            <person name="Bian C."/>
        </authorList>
    </citation>
    <scope>NUCLEOTIDE SEQUENCE</scope>
    <source>
        <strain evidence="2">Male_cb2023</strain>
        <tissue evidence="2">Muscle</tissue>
    </source>
</reference>
<keyword evidence="3" id="KW-1185">Reference proteome</keyword>
<name>A0AAE0UI52_9TELE</name>
<dbReference type="Proteomes" id="UP001274896">
    <property type="component" value="Unassembled WGS sequence"/>
</dbReference>
<evidence type="ECO:0000256" key="1">
    <source>
        <dbReference type="SAM" id="MobiDB-lite"/>
    </source>
</evidence>
<accession>A0AAE0UI52</accession>
<feature type="region of interest" description="Disordered" evidence="1">
    <location>
        <begin position="40"/>
        <end position="74"/>
    </location>
</feature>
<organism evidence="2 3">
    <name type="scientific">Hemibagrus guttatus</name>
    <dbReference type="NCBI Taxonomy" id="175788"/>
    <lineage>
        <taxon>Eukaryota</taxon>
        <taxon>Metazoa</taxon>
        <taxon>Chordata</taxon>
        <taxon>Craniata</taxon>
        <taxon>Vertebrata</taxon>
        <taxon>Euteleostomi</taxon>
        <taxon>Actinopterygii</taxon>
        <taxon>Neopterygii</taxon>
        <taxon>Teleostei</taxon>
        <taxon>Ostariophysi</taxon>
        <taxon>Siluriformes</taxon>
        <taxon>Bagridae</taxon>
        <taxon>Hemibagrus</taxon>
    </lineage>
</organism>
<evidence type="ECO:0000313" key="2">
    <source>
        <dbReference type="EMBL" id="KAK3506926.1"/>
    </source>
</evidence>
<dbReference type="AlphaFoldDB" id="A0AAE0UI52"/>
<dbReference type="EMBL" id="JAUCMX010000030">
    <property type="protein sequence ID" value="KAK3506926.1"/>
    <property type="molecule type" value="Genomic_DNA"/>
</dbReference>
<proteinExistence type="predicted"/>